<dbReference type="EMBL" id="GBRH01264232">
    <property type="protein sequence ID" value="JAD33663.1"/>
    <property type="molecule type" value="Transcribed_RNA"/>
</dbReference>
<accession>A0A0A8Z7P2</accession>
<reference evidence="1" key="2">
    <citation type="journal article" date="2015" name="Data Brief">
        <title>Shoot transcriptome of the giant reed, Arundo donax.</title>
        <authorList>
            <person name="Barrero R.A."/>
            <person name="Guerrero F.D."/>
            <person name="Moolhuijzen P."/>
            <person name="Goolsby J.A."/>
            <person name="Tidwell J."/>
            <person name="Bellgard S.E."/>
            <person name="Bellgard M.I."/>
        </authorList>
    </citation>
    <scope>NUCLEOTIDE SEQUENCE</scope>
    <source>
        <tissue evidence="1">Shoot tissue taken approximately 20 cm above the soil surface</tissue>
    </source>
</reference>
<dbReference type="AlphaFoldDB" id="A0A0A8Z7P2"/>
<sequence length="47" mass="5231">MVTMCVNQITIEKIPIRAATSLLKFYTTVNNKAAFSFAGCSWCLCKL</sequence>
<name>A0A0A8Z7P2_ARUDO</name>
<reference evidence="1" key="1">
    <citation type="submission" date="2014-09" db="EMBL/GenBank/DDBJ databases">
        <authorList>
            <person name="Magalhaes I.L.F."/>
            <person name="Oliveira U."/>
            <person name="Santos F.R."/>
            <person name="Vidigal T.H.D.A."/>
            <person name="Brescovit A.D."/>
            <person name="Santos A.J."/>
        </authorList>
    </citation>
    <scope>NUCLEOTIDE SEQUENCE</scope>
    <source>
        <tissue evidence="1">Shoot tissue taken approximately 20 cm above the soil surface</tissue>
    </source>
</reference>
<organism evidence="1">
    <name type="scientific">Arundo donax</name>
    <name type="common">Giant reed</name>
    <name type="synonym">Donax arundinaceus</name>
    <dbReference type="NCBI Taxonomy" id="35708"/>
    <lineage>
        <taxon>Eukaryota</taxon>
        <taxon>Viridiplantae</taxon>
        <taxon>Streptophyta</taxon>
        <taxon>Embryophyta</taxon>
        <taxon>Tracheophyta</taxon>
        <taxon>Spermatophyta</taxon>
        <taxon>Magnoliopsida</taxon>
        <taxon>Liliopsida</taxon>
        <taxon>Poales</taxon>
        <taxon>Poaceae</taxon>
        <taxon>PACMAD clade</taxon>
        <taxon>Arundinoideae</taxon>
        <taxon>Arundineae</taxon>
        <taxon>Arundo</taxon>
    </lineage>
</organism>
<evidence type="ECO:0000313" key="1">
    <source>
        <dbReference type="EMBL" id="JAD33663.1"/>
    </source>
</evidence>
<protein>
    <submittedName>
        <fullName evidence="1">Uncharacterized protein</fullName>
    </submittedName>
</protein>
<proteinExistence type="predicted"/>